<dbReference type="PANTHER" id="PTHR30441">
    <property type="entry name" value="DUF748 DOMAIN-CONTAINING PROTEIN"/>
    <property type="match status" value="1"/>
</dbReference>
<dbReference type="InterPro" id="IPR007844">
    <property type="entry name" value="AsmA"/>
</dbReference>
<dbReference type="GO" id="GO:0005886">
    <property type="term" value="C:plasma membrane"/>
    <property type="evidence" value="ECO:0007669"/>
    <property type="project" value="TreeGrafter"/>
</dbReference>
<gene>
    <name evidence="3" type="ORF">DWW57_08835</name>
</gene>
<name>A0A412TRI7_9BACT</name>
<sequence>MKKVFITLGVLILVVITALMVIPTFFKGDILQIIEKQSAKYINAKLKIGDMNLSMFKSFPNLNVALKEVMITGQDEFAGDTVVYIPLFEASVNLKSLIAGDELIVNQLLLKNCRIAPTVNSEGKANWDILLSSGSQTSATTETPPDEPKGKAERGLRLNDIAIENLFITYNDFQHSTYASIADIDLKLNGNFSETNTLIDIFLALQNISYRHQNSVWINKTDLKWQAVIGANLKEMTFDIQKNDLALNDLKLDLTGNIGVGEDKYKLDLQLNAPDTKFASLLAMVPKTLQHYIEGLETSGDFKLNVTAKGEYYADHLPALQANLLVNNASVKYPELPEAIRQINIDLNVSNPGGPVDSTQLNLKKLSFDIAGNPFSMYLNISNPNDPVLAGGAVGVINFSNLKKALPLKDITLQGIVTTDMTFNGKYQYIEKEQYEKFIAKGNIILKDLLLINAEFPEGISIPQGSVTITPAQLNLKQLQAKVFSSDFTLQGNISNYLPYVFKNETLKGNFSLHSNRINLNEFIIAQAKAARQTKSDTTARASADSIALTDKPTAAEGALEIPKNIDVQFTSNISTILFDNLTIRNVKGQISLDNAVATLKNLSMDMLEGKMVMNGQYNTANPKIPTVDFKLNISDFDIHAAYEAFTFLRKSIPVAMNCSGQVSAAMNFSSTLDKEMSPVMTTANGGGYLESKGILINDNPAMNQLASVMKNDELSRLSISKLKIDFKLENGNIIVEPFKTSFAGNPVTIYGNQTVDGQLDYTLSMNIDRKFFGKDIDNLLKSIPGSDNIKNLDIDAKVEGTLSKPVIKPDLSKAIKAVTKAAEKELKGNLLQGIQNLFKKK</sequence>
<dbReference type="InterPro" id="IPR052894">
    <property type="entry name" value="AsmA-related"/>
</dbReference>
<dbReference type="GO" id="GO:0090313">
    <property type="term" value="P:regulation of protein targeting to membrane"/>
    <property type="evidence" value="ECO:0007669"/>
    <property type="project" value="TreeGrafter"/>
</dbReference>
<accession>A0A412TRI7</accession>
<feature type="region of interest" description="Disordered" evidence="1">
    <location>
        <begin position="135"/>
        <end position="154"/>
    </location>
</feature>
<dbReference type="EMBL" id="QRYC01000010">
    <property type="protein sequence ID" value="RGU56359.1"/>
    <property type="molecule type" value="Genomic_DNA"/>
</dbReference>
<protein>
    <submittedName>
        <fullName evidence="3">AsmA family protein</fullName>
    </submittedName>
</protein>
<dbReference type="PANTHER" id="PTHR30441:SF8">
    <property type="entry name" value="DUF748 DOMAIN-CONTAINING PROTEIN"/>
    <property type="match status" value="1"/>
</dbReference>
<proteinExistence type="predicted"/>
<feature type="domain" description="AsmA" evidence="2">
    <location>
        <begin position="4"/>
        <end position="639"/>
    </location>
</feature>
<reference evidence="3 4" key="1">
    <citation type="submission" date="2018-08" db="EMBL/GenBank/DDBJ databases">
        <title>A genome reference for cultivated species of the human gut microbiota.</title>
        <authorList>
            <person name="Zou Y."/>
            <person name="Xue W."/>
            <person name="Luo G."/>
        </authorList>
    </citation>
    <scope>NUCLEOTIDE SEQUENCE [LARGE SCALE GENOMIC DNA]</scope>
    <source>
        <strain evidence="3 4">AF16-14</strain>
    </source>
</reference>
<organism evidence="3 4">
    <name type="scientific">Odoribacter splanchnicus</name>
    <dbReference type="NCBI Taxonomy" id="28118"/>
    <lineage>
        <taxon>Bacteria</taxon>
        <taxon>Pseudomonadati</taxon>
        <taxon>Bacteroidota</taxon>
        <taxon>Bacteroidia</taxon>
        <taxon>Bacteroidales</taxon>
        <taxon>Odoribacteraceae</taxon>
        <taxon>Odoribacter</taxon>
    </lineage>
</organism>
<dbReference type="RefSeq" id="WP_046450900.1">
    <property type="nucleotide sequence ID" value="NZ_JADMUD010000005.1"/>
</dbReference>
<evidence type="ECO:0000313" key="4">
    <source>
        <dbReference type="Proteomes" id="UP000284243"/>
    </source>
</evidence>
<dbReference type="Pfam" id="PF05170">
    <property type="entry name" value="AsmA"/>
    <property type="match status" value="1"/>
</dbReference>
<evidence type="ECO:0000256" key="1">
    <source>
        <dbReference type="SAM" id="MobiDB-lite"/>
    </source>
</evidence>
<dbReference type="AlphaFoldDB" id="A0A412TRI7"/>
<dbReference type="Proteomes" id="UP000284243">
    <property type="component" value="Unassembled WGS sequence"/>
</dbReference>
<comment type="caution">
    <text evidence="3">The sequence shown here is derived from an EMBL/GenBank/DDBJ whole genome shotgun (WGS) entry which is preliminary data.</text>
</comment>
<evidence type="ECO:0000259" key="2">
    <source>
        <dbReference type="Pfam" id="PF05170"/>
    </source>
</evidence>
<evidence type="ECO:0000313" key="3">
    <source>
        <dbReference type="EMBL" id="RGU56359.1"/>
    </source>
</evidence>